<dbReference type="PANTHER" id="PTHR12087">
    <property type="entry name" value="ORIGIN RECOGNITION COMPLEX SUBUNIT 4"/>
    <property type="match status" value="1"/>
</dbReference>
<dbReference type="GO" id="GO:0003688">
    <property type="term" value="F:DNA replication origin binding"/>
    <property type="evidence" value="ECO:0007669"/>
    <property type="project" value="TreeGrafter"/>
</dbReference>
<dbReference type="OrthoDB" id="343623at2759"/>
<evidence type="ECO:0000259" key="11">
    <source>
        <dbReference type="Pfam" id="PF14629"/>
    </source>
</evidence>
<dbReference type="GO" id="GO:0005524">
    <property type="term" value="F:ATP binding"/>
    <property type="evidence" value="ECO:0007669"/>
    <property type="project" value="UniProtKB-KW"/>
</dbReference>
<dbReference type="GeneID" id="119744183"/>
<dbReference type="SUPFAM" id="SSF52540">
    <property type="entry name" value="P-loop containing nucleoside triphosphate hydrolases"/>
    <property type="match status" value="1"/>
</dbReference>
<dbReference type="PIRSF" id="PIRSF007858">
    <property type="entry name" value="ORC4"/>
    <property type="match status" value="1"/>
</dbReference>
<evidence type="ECO:0000313" key="13">
    <source>
        <dbReference type="Proteomes" id="UP000887568"/>
    </source>
</evidence>
<comment type="subcellular location">
    <subcellularLocation>
        <location evidence="1 9">Nucleus</location>
    </subcellularLocation>
</comment>
<protein>
    <recommendedName>
        <fullName evidence="3 9">Origin recognition complex subunit 4</fullName>
    </recommendedName>
</protein>
<dbReference type="EnsemblMetazoa" id="XM_038220084.1">
    <property type="protein sequence ID" value="XP_038076012.1"/>
    <property type="gene ID" value="LOC119744183"/>
</dbReference>
<feature type="domain" description="Origin recognition complex subunit 4 C-terminal" evidence="11">
    <location>
        <begin position="244"/>
        <end position="430"/>
    </location>
</feature>
<evidence type="ECO:0000313" key="12">
    <source>
        <dbReference type="EnsemblMetazoa" id="XP_038076012.1"/>
    </source>
</evidence>
<keyword evidence="4 9" id="KW-0235">DNA replication</keyword>
<evidence type="ECO:0000256" key="2">
    <source>
        <dbReference type="ARBA" id="ARBA00005334"/>
    </source>
</evidence>
<dbReference type="PANTHER" id="PTHR12087:SF0">
    <property type="entry name" value="ORIGIN RECOGNITION COMPLEX SUBUNIT 4"/>
    <property type="match status" value="1"/>
</dbReference>
<dbReference type="FunFam" id="3.40.50.300:FF:000649">
    <property type="entry name" value="Origin recognition complex subunit 4"/>
    <property type="match status" value="1"/>
</dbReference>
<reference evidence="12" key="1">
    <citation type="submission" date="2022-11" db="UniProtKB">
        <authorList>
            <consortium name="EnsemblMetazoa"/>
        </authorList>
    </citation>
    <scope>IDENTIFICATION</scope>
</reference>
<dbReference type="InterPro" id="IPR027417">
    <property type="entry name" value="P-loop_NTPase"/>
</dbReference>
<feature type="domain" description="ATPase AAA-type core" evidence="10">
    <location>
        <begin position="81"/>
        <end position="228"/>
    </location>
</feature>
<keyword evidence="5" id="KW-0547">Nucleotide-binding</keyword>
<evidence type="ECO:0000256" key="5">
    <source>
        <dbReference type="ARBA" id="ARBA00022741"/>
    </source>
</evidence>
<evidence type="ECO:0000256" key="7">
    <source>
        <dbReference type="ARBA" id="ARBA00023125"/>
    </source>
</evidence>
<dbReference type="InterPro" id="IPR003959">
    <property type="entry name" value="ATPase_AAA_core"/>
</dbReference>
<keyword evidence="8 9" id="KW-0539">Nucleus</keyword>
<organism evidence="12 13">
    <name type="scientific">Patiria miniata</name>
    <name type="common">Bat star</name>
    <name type="synonym">Asterina miniata</name>
    <dbReference type="NCBI Taxonomy" id="46514"/>
    <lineage>
        <taxon>Eukaryota</taxon>
        <taxon>Metazoa</taxon>
        <taxon>Echinodermata</taxon>
        <taxon>Eleutherozoa</taxon>
        <taxon>Asterozoa</taxon>
        <taxon>Asteroidea</taxon>
        <taxon>Valvatacea</taxon>
        <taxon>Valvatida</taxon>
        <taxon>Asterinidae</taxon>
        <taxon>Patiria</taxon>
    </lineage>
</organism>
<evidence type="ECO:0000259" key="10">
    <source>
        <dbReference type="Pfam" id="PF00004"/>
    </source>
</evidence>
<dbReference type="InterPro" id="IPR032705">
    <property type="entry name" value="ORC4_C"/>
</dbReference>
<proteinExistence type="inferred from homology"/>
<dbReference type="Proteomes" id="UP000887568">
    <property type="component" value="Unplaced"/>
</dbReference>
<dbReference type="RefSeq" id="XP_038076012.1">
    <property type="nucleotide sequence ID" value="XM_038220084.1"/>
</dbReference>
<dbReference type="Gene3D" id="3.40.50.300">
    <property type="entry name" value="P-loop containing nucleotide triphosphate hydrolases"/>
    <property type="match status" value="1"/>
</dbReference>
<dbReference type="OMA" id="MVYARWE"/>
<dbReference type="AlphaFoldDB" id="A0A914BKL7"/>
<dbReference type="GO" id="GO:0016887">
    <property type="term" value="F:ATP hydrolysis activity"/>
    <property type="evidence" value="ECO:0007669"/>
    <property type="project" value="InterPro"/>
</dbReference>
<comment type="similarity">
    <text evidence="2 9">Belongs to the ORC4 family.</text>
</comment>
<evidence type="ECO:0000256" key="8">
    <source>
        <dbReference type="ARBA" id="ARBA00023242"/>
    </source>
</evidence>
<dbReference type="GO" id="GO:0005737">
    <property type="term" value="C:cytoplasm"/>
    <property type="evidence" value="ECO:0007669"/>
    <property type="project" value="UniProtKB-ARBA"/>
</dbReference>
<dbReference type="InterPro" id="IPR016527">
    <property type="entry name" value="ORC4"/>
</dbReference>
<comment type="function">
    <text evidence="9">Component of the origin recognition complex (ORC) that binds origins of replication.</text>
</comment>
<keyword evidence="13" id="KW-1185">Reference proteome</keyword>
<evidence type="ECO:0000256" key="9">
    <source>
        <dbReference type="PIRNR" id="PIRNR007858"/>
    </source>
</evidence>
<name>A0A914BKL7_PATMI</name>
<keyword evidence="7 9" id="KW-0238">DNA-binding</keyword>
<evidence type="ECO:0000256" key="1">
    <source>
        <dbReference type="ARBA" id="ARBA00004123"/>
    </source>
</evidence>
<dbReference type="Pfam" id="PF14629">
    <property type="entry name" value="ORC4_C"/>
    <property type="match status" value="1"/>
</dbReference>
<evidence type="ECO:0000256" key="4">
    <source>
        <dbReference type="ARBA" id="ARBA00022705"/>
    </source>
</evidence>
<keyword evidence="6" id="KW-0067">ATP-binding</keyword>
<accession>A0A914BKL7</accession>
<evidence type="ECO:0000256" key="6">
    <source>
        <dbReference type="ARBA" id="ARBA00022840"/>
    </source>
</evidence>
<dbReference type="GO" id="GO:0006270">
    <property type="term" value="P:DNA replication initiation"/>
    <property type="evidence" value="ECO:0007669"/>
    <property type="project" value="TreeGrafter"/>
</dbReference>
<sequence length="451" mass="50915">MSHLHEAFRKTFPAIMPKRNCRREPLGGSTIDRVQCILRRRVCRIEVPPKDIIEENLKEQRQHLVDLINRCAVRGESNSAIVTGPHGSGKTMLVSSVLREIESNPKVSKNLLIIRLHGLLQTDDKIAIQEITRQLQLDNVVGDKVFGSFAENLAFLLEALKSGSDTAQSVLFILEEFDLFAHHKNQTLLYNLFDICQSAQTPIAVIGVTRRLDVVELLEKRVKSRFSHRHIHVFNSLAFPAYKEVCKRMLTLPAEVGDAKFVKRWNQDIEALCSNATVHDVLKKTYQLDKSICRLQSLLLLPICKVTEDHPGIEAVDLVESSKHLGADSKAAMLHGISVLQLALVIAMKHLTDLYEGDPFNFEMLYNEYLKFVQRKAHVVQSFEKPVVLKAFEHLVSLEIVKPVDGHGSRSQKEYRAMALLVTSAQLMDVLNTYPGCPSELKHWASNPLPS</sequence>
<dbReference type="Pfam" id="PF00004">
    <property type="entry name" value="AAA"/>
    <property type="match status" value="1"/>
</dbReference>
<dbReference type="GO" id="GO:0005664">
    <property type="term" value="C:nuclear origin of replication recognition complex"/>
    <property type="evidence" value="ECO:0007669"/>
    <property type="project" value="TreeGrafter"/>
</dbReference>
<evidence type="ECO:0000256" key="3">
    <source>
        <dbReference type="ARBA" id="ARBA00019083"/>
    </source>
</evidence>